<name>A0A3Q9K6F3_9ACTN</name>
<feature type="domain" description="HTH tetR-type" evidence="6">
    <location>
        <begin position="9"/>
        <end position="69"/>
    </location>
</feature>
<dbReference type="EMBL" id="CP029042">
    <property type="protein sequence ID" value="AZS69887.1"/>
    <property type="molecule type" value="Genomic_DNA"/>
</dbReference>
<evidence type="ECO:0000256" key="2">
    <source>
        <dbReference type="ARBA" id="ARBA00023015"/>
    </source>
</evidence>
<evidence type="ECO:0000259" key="6">
    <source>
        <dbReference type="PROSITE" id="PS50977"/>
    </source>
</evidence>
<sequence>MGTTSKRVGLTRDKVLRAALEVADRDGVEKLSMRRLGAELGVEAMTLYHYLPNKAALLDGLVELVVSAVRPSFDGPADEWPLRLKEFAAAFRAELLRHTGVIALVATRPVRSPAALQAVEDTAAALGHAGIAPVEAMRVVNSVTTLVIGHCLAEAADTPGHPEQPTDDAFALTAFPTLSEAVAGGLGTPADHQARFDLALDALLAGLRDAIAKTTQK</sequence>
<keyword evidence="1" id="KW-0678">Repressor</keyword>
<dbReference type="AlphaFoldDB" id="A0A3Q9K6F3"/>
<dbReference type="InterPro" id="IPR036271">
    <property type="entry name" value="Tet_transcr_reg_TetR-rel_C_sf"/>
</dbReference>
<protein>
    <submittedName>
        <fullName evidence="7">TetR family transcriptional regulator</fullName>
    </submittedName>
</protein>
<dbReference type="InterPro" id="IPR003012">
    <property type="entry name" value="Tet_transcr_reg_TetR"/>
</dbReference>
<dbReference type="Proteomes" id="UP000275579">
    <property type="component" value="Chromosome"/>
</dbReference>
<evidence type="ECO:0000256" key="3">
    <source>
        <dbReference type="ARBA" id="ARBA00023125"/>
    </source>
</evidence>
<dbReference type="InterPro" id="IPR001647">
    <property type="entry name" value="HTH_TetR"/>
</dbReference>
<dbReference type="GO" id="GO:0000976">
    <property type="term" value="F:transcription cis-regulatory region binding"/>
    <property type="evidence" value="ECO:0007669"/>
    <property type="project" value="TreeGrafter"/>
</dbReference>
<gene>
    <name evidence="7" type="ORF">DDE74_01965</name>
</gene>
<accession>A0A3Q9K6F3</accession>
<dbReference type="PANTHER" id="PTHR30055:SF151">
    <property type="entry name" value="TRANSCRIPTIONAL REGULATORY PROTEIN"/>
    <property type="match status" value="1"/>
</dbReference>
<dbReference type="SUPFAM" id="SSF48498">
    <property type="entry name" value="Tetracyclin repressor-like, C-terminal domain"/>
    <property type="match status" value="1"/>
</dbReference>
<dbReference type="Pfam" id="PF02909">
    <property type="entry name" value="TetR_C_1"/>
    <property type="match status" value="1"/>
</dbReference>
<dbReference type="Gene3D" id="1.10.357.10">
    <property type="entry name" value="Tetracycline Repressor, domain 2"/>
    <property type="match status" value="1"/>
</dbReference>
<dbReference type="GO" id="GO:0045892">
    <property type="term" value="P:negative regulation of DNA-templated transcription"/>
    <property type="evidence" value="ECO:0007669"/>
    <property type="project" value="InterPro"/>
</dbReference>
<keyword evidence="3 5" id="KW-0238">DNA-binding</keyword>
<evidence type="ECO:0000256" key="4">
    <source>
        <dbReference type="ARBA" id="ARBA00023163"/>
    </source>
</evidence>
<keyword evidence="2" id="KW-0805">Transcription regulation</keyword>
<dbReference type="SUPFAM" id="SSF46689">
    <property type="entry name" value="Homeodomain-like"/>
    <property type="match status" value="1"/>
</dbReference>
<keyword evidence="4" id="KW-0804">Transcription</keyword>
<evidence type="ECO:0000256" key="1">
    <source>
        <dbReference type="ARBA" id="ARBA00022491"/>
    </source>
</evidence>
<evidence type="ECO:0000313" key="7">
    <source>
        <dbReference type="EMBL" id="AZS69887.1"/>
    </source>
</evidence>
<dbReference type="InterPro" id="IPR050109">
    <property type="entry name" value="HTH-type_TetR-like_transc_reg"/>
</dbReference>
<dbReference type="RefSeq" id="WP_127149117.1">
    <property type="nucleotide sequence ID" value="NZ_CP029042.1"/>
</dbReference>
<dbReference type="GO" id="GO:0003700">
    <property type="term" value="F:DNA-binding transcription factor activity"/>
    <property type="evidence" value="ECO:0007669"/>
    <property type="project" value="TreeGrafter"/>
</dbReference>
<dbReference type="InterPro" id="IPR004111">
    <property type="entry name" value="Repressor_TetR_C"/>
</dbReference>
<evidence type="ECO:0000256" key="5">
    <source>
        <dbReference type="PROSITE-ProRule" id="PRU00335"/>
    </source>
</evidence>
<dbReference type="PROSITE" id="PS50977">
    <property type="entry name" value="HTH_TETR_2"/>
    <property type="match status" value="1"/>
</dbReference>
<dbReference type="GO" id="GO:0046677">
    <property type="term" value="P:response to antibiotic"/>
    <property type="evidence" value="ECO:0007669"/>
    <property type="project" value="InterPro"/>
</dbReference>
<reference evidence="7 8" key="1">
    <citation type="submission" date="2018-04" db="EMBL/GenBank/DDBJ databases">
        <title>Complete genome sequences of Streptomyces lydicus strain WYEC and characterization of antagonistic properties of biological control agents.</title>
        <authorList>
            <person name="Mariita R.M."/>
            <person name="Sello J.K."/>
        </authorList>
    </citation>
    <scope>NUCLEOTIDE SEQUENCE [LARGE SCALE GENOMIC DNA]</scope>
    <source>
        <strain evidence="7 8">WYEC 108</strain>
    </source>
</reference>
<evidence type="ECO:0000313" key="8">
    <source>
        <dbReference type="Proteomes" id="UP000275579"/>
    </source>
</evidence>
<dbReference type="PRINTS" id="PR00400">
    <property type="entry name" value="TETREPRESSOR"/>
</dbReference>
<organism evidence="7 8">
    <name type="scientific">Streptomyces lydicus</name>
    <dbReference type="NCBI Taxonomy" id="47763"/>
    <lineage>
        <taxon>Bacteria</taxon>
        <taxon>Bacillati</taxon>
        <taxon>Actinomycetota</taxon>
        <taxon>Actinomycetes</taxon>
        <taxon>Kitasatosporales</taxon>
        <taxon>Streptomycetaceae</taxon>
        <taxon>Streptomyces</taxon>
    </lineage>
</organism>
<dbReference type="Pfam" id="PF00440">
    <property type="entry name" value="TetR_N"/>
    <property type="match status" value="1"/>
</dbReference>
<proteinExistence type="predicted"/>
<feature type="DNA-binding region" description="H-T-H motif" evidence="5">
    <location>
        <begin position="32"/>
        <end position="51"/>
    </location>
</feature>
<dbReference type="InterPro" id="IPR009057">
    <property type="entry name" value="Homeodomain-like_sf"/>
</dbReference>
<dbReference type="PANTHER" id="PTHR30055">
    <property type="entry name" value="HTH-TYPE TRANSCRIPTIONAL REGULATOR RUTR"/>
    <property type="match status" value="1"/>
</dbReference>